<dbReference type="Proteomes" id="UP001239397">
    <property type="component" value="Chromosome"/>
</dbReference>
<dbReference type="PANTHER" id="PTHR24320:SF148">
    <property type="entry name" value="NAD(P)-BINDING ROSSMANN-FOLD SUPERFAMILY PROTEIN"/>
    <property type="match status" value="1"/>
</dbReference>
<dbReference type="SUPFAM" id="SSF51735">
    <property type="entry name" value="NAD(P)-binding Rossmann-fold domains"/>
    <property type="match status" value="1"/>
</dbReference>
<evidence type="ECO:0000256" key="1">
    <source>
        <dbReference type="ARBA" id="ARBA00006484"/>
    </source>
</evidence>
<keyword evidence="2" id="KW-0560">Oxidoreductase</keyword>
<sequence>MSWSLADVPDQSGRVAVVTGANGGLGLATALALAGKGAHVVMAARDAAKAALARDRIRAESPGASVEIVALDLGSLASVEQAAGQILAAHPAIDLLITNAGVMAMPQGRTADGFETQLGVNHLGHWALTSHLLPALVRTRDARVVTVTSGAQHTGRPLDPADPFRLGDYDPWRAYADSKLANRHFAQGLDRRFREAGLSARALTAHPGMTNSDLQATTVAAGGGGSSARFFLVATRRIGMDTERGALSQLRAATDPRAVGGTMYGPRWSTVGAPVRRRLVRRGDDQAIRLLWQVSRQLTGLDVDVAQTATQTTREPRP</sequence>
<dbReference type="KEGG" id="amog:QRX60_43775"/>
<protein>
    <submittedName>
        <fullName evidence="3">Oxidoreductase</fullName>
    </submittedName>
</protein>
<name>A0A9Y2NDP0_9PSEU</name>
<dbReference type="PANTHER" id="PTHR24320">
    <property type="entry name" value="RETINOL DEHYDROGENASE"/>
    <property type="match status" value="1"/>
</dbReference>
<comment type="similarity">
    <text evidence="1">Belongs to the short-chain dehydrogenases/reductases (SDR) family.</text>
</comment>
<gene>
    <name evidence="3" type="ORF">QRX60_43775</name>
</gene>
<proteinExistence type="inferred from homology"/>
<dbReference type="PRINTS" id="PR00081">
    <property type="entry name" value="GDHRDH"/>
</dbReference>
<organism evidence="3 4">
    <name type="scientific">Amycolatopsis mongoliensis</name>
    <dbReference type="NCBI Taxonomy" id="715475"/>
    <lineage>
        <taxon>Bacteria</taxon>
        <taxon>Bacillati</taxon>
        <taxon>Actinomycetota</taxon>
        <taxon>Actinomycetes</taxon>
        <taxon>Pseudonocardiales</taxon>
        <taxon>Pseudonocardiaceae</taxon>
        <taxon>Amycolatopsis</taxon>
    </lineage>
</organism>
<keyword evidence="4" id="KW-1185">Reference proteome</keyword>
<dbReference type="InterPro" id="IPR036291">
    <property type="entry name" value="NAD(P)-bd_dom_sf"/>
</dbReference>
<evidence type="ECO:0000313" key="3">
    <source>
        <dbReference type="EMBL" id="WIY00902.1"/>
    </source>
</evidence>
<dbReference type="AlphaFoldDB" id="A0A9Y2NDP0"/>
<dbReference type="Gene3D" id="3.40.50.720">
    <property type="entry name" value="NAD(P)-binding Rossmann-like Domain"/>
    <property type="match status" value="1"/>
</dbReference>
<dbReference type="NCBIfam" id="NF004846">
    <property type="entry name" value="PRK06197.1"/>
    <property type="match status" value="1"/>
</dbReference>
<dbReference type="EMBL" id="CP127295">
    <property type="protein sequence ID" value="WIY00902.1"/>
    <property type="molecule type" value="Genomic_DNA"/>
</dbReference>
<dbReference type="RefSeq" id="WP_285997363.1">
    <property type="nucleotide sequence ID" value="NZ_CP127295.1"/>
</dbReference>
<dbReference type="InterPro" id="IPR002347">
    <property type="entry name" value="SDR_fam"/>
</dbReference>
<evidence type="ECO:0000313" key="4">
    <source>
        <dbReference type="Proteomes" id="UP001239397"/>
    </source>
</evidence>
<reference evidence="3 4" key="1">
    <citation type="submission" date="2023-06" db="EMBL/GenBank/DDBJ databases">
        <authorList>
            <person name="Oyuntsetseg B."/>
            <person name="Kim S.B."/>
        </authorList>
    </citation>
    <scope>NUCLEOTIDE SEQUENCE [LARGE SCALE GENOMIC DNA]</scope>
    <source>
        <strain evidence="3 4">4-36</strain>
    </source>
</reference>
<accession>A0A9Y2NDP0</accession>
<evidence type="ECO:0000256" key="2">
    <source>
        <dbReference type="ARBA" id="ARBA00023002"/>
    </source>
</evidence>
<dbReference type="Pfam" id="PF00106">
    <property type="entry name" value="adh_short"/>
    <property type="match status" value="1"/>
</dbReference>
<dbReference type="GO" id="GO:0016491">
    <property type="term" value="F:oxidoreductase activity"/>
    <property type="evidence" value="ECO:0007669"/>
    <property type="project" value="UniProtKB-KW"/>
</dbReference>